<dbReference type="CDD" id="cd07973">
    <property type="entry name" value="Spt4"/>
    <property type="match status" value="1"/>
</dbReference>
<dbReference type="SMART" id="SM01389">
    <property type="entry name" value="Spt4"/>
    <property type="match status" value="1"/>
</dbReference>
<dbReference type="eggNOG" id="KOG3490">
    <property type="taxonomic scope" value="Eukaryota"/>
</dbReference>
<dbReference type="OrthoDB" id="248751at2759"/>
<dbReference type="SUPFAM" id="SSF63393">
    <property type="entry name" value="RNA polymerase subunits"/>
    <property type="match status" value="1"/>
</dbReference>
<dbReference type="GO" id="GO:0140673">
    <property type="term" value="P:transcription elongation-coupled chromatin remodeling"/>
    <property type="evidence" value="ECO:0007669"/>
    <property type="project" value="InterPro"/>
</dbReference>
<evidence type="ECO:0000313" key="7">
    <source>
        <dbReference type="Proteomes" id="UP000266841"/>
    </source>
</evidence>
<dbReference type="InterPro" id="IPR029040">
    <property type="entry name" value="RPABC4/Spt4"/>
</dbReference>
<reference evidence="6 7" key="1">
    <citation type="journal article" date="2012" name="Genome Biol.">
        <title>Genome and low-iron response of an oceanic diatom adapted to chronic iron limitation.</title>
        <authorList>
            <person name="Lommer M."/>
            <person name="Specht M."/>
            <person name="Roy A.S."/>
            <person name="Kraemer L."/>
            <person name="Andreson R."/>
            <person name="Gutowska M.A."/>
            <person name="Wolf J."/>
            <person name="Bergner S.V."/>
            <person name="Schilhabel M.B."/>
            <person name="Klostermeier U.C."/>
            <person name="Beiko R.G."/>
            <person name="Rosenstiel P."/>
            <person name="Hippler M."/>
            <person name="Laroche J."/>
        </authorList>
    </citation>
    <scope>NUCLEOTIDE SEQUENCE [LARGE SCALE GENOMIC DNA]</scope>
    <source>
        <strain evidence="6 7">CCMP1005</strain>
    </source>
</reference>
<dbReference type="GO" id="GO:0000993">
    <property type="term" value="F:RNA polymerase II complex binding"/>
    <property type="evidence" value="ECO:0007669"/>
    <property type="project" value="TreeGrafter"/>
</dbReference>
<evidence type="ECO:0000256" key="1">
    <source>
        <dbReference type="ARBA" id="ARBA00004123"/>
    </source>
</evidence>
<dbReference type="PANTHER" id="PTHR12882">
    <property type="entry name" value="SUPPRESSOR OF TY 4"/>
    <property type="match status" value="1"/>
</dbReference>
<keyword evidence="7" id="KW-1185">Reference proteome</keyword>
<dbReference type="InterPro" id="IPR009287">
    <property type="entry name" value="Spt4"/>
</dbReference>
<dbReference type="EMBL" id="AGNL01000112">
    <property type="protein sequence ID" value="EJK78022.1"/>
    <property type="molecule type" value="Genomic_DNA"/>
</dbReference>
<keyword evidence="3" id="KW-0804">Transcription</keyword>
<name>K0TRL8_THAOC</name>
<dbReference type="Pfam" id="PF06093">
    <property type="entry name" value="Spt4"/>
    <property type="match status" value="1"/>
</dbReference>
<dbReference type="Gene3D" id="3.30.40.210">
    <property type="match status" value="1"/>
</dbReference>
<evidence type="ECO:0000256" key="4">
    <source>
        <dbReference type="ARBA" id="ARBA00023242"/>
    </source>
</evidence>
<evidence type="ECO:0000313" key="6">
    <source>
        <dbReference type="EMBL" id="EJK78022.1"/>
    </source>
</evidence>
<protein>
    <recommendedName>
        <fullName evidence="5">Spt4/RpoE2 zinc finger domain-containing protein</fullName>
    </recommendedName>
</protein>
<dbReference type="GO" id="GO:0006355">
    <property type="term" value="P:regulation of DNA-templated transcription"/>
    <property type="evidence" value="ECO:0007669"/>
    <property type="project" value="InterPro"/>
</dbReference>
<dbReference type="OMA" id="FDGMIAV"/>
<dbReference type="PANTHER" id="PTHR12882:SF1">
    <property type="entry name" value="TRANSCRIPTION ELONGATION FACTOR SPT4"/>
    <property type="match status" value="1"/>
</dbReference>
<sequence length="138" mass="15410">MDVDPSYDVDDVPQLPPKVEELAQASVPSSMKGLRACMRCGIVKTFEQFIEQGCENCAILELEGNSERCNQCTTAFFEGQVAVADPQDSWTAKWLRVDRFLPGVYAISITGQFSKDVEGELDSRGMHWRCKPAEDQSK</sequence>
<dbReference type="GO" id="GO:0032044">
    <property type="term" value="C:DSIF complex"/>
    <property type="evidence" value="ECO:0007669"/>
    <property type="project" value="TreeGrafter"/>
</dbReference>
<dbReference type="InterPro" id="IPR022800">
    <property type="entry name" value="Spt4/RpoE2_Znf"/>
</dbReference>
<gene>
    <name evidence="6" type="ORF">THAOC_00107</name>
</gene>
<evidence type="ECO:0000259" key="5">
    <source>
        <dbReference type="SMART" id="SM01389"/>
    </source>
</evidence>
<evidence type="ECO:0000256" key="3">
    <source>
        <dbReference type="ARBA" id="ARBA00023163"/>
    </source>
</evidence>
<dbReference type="InterPro" id="IPR038510">
    <property type="entry name" value="Spt4_sf"/>
</dbReference>
<organism evidence="6 7">
    <name type="scientific">Thalassiosira oceanica</name>
    <name type="common">Marine diatom</name>
    <dbReference type="NCBI Taxonomy" id="159749"/>
    <lineage>
        <taxon>Eukaryota</taxon>
        <taxon>Sar</taxon>
        <taxon>Stramenopiles</taxon>
        <taxon>Ochrophyta</taxon>
        <taxon>Bacillariophyta</taxon>
        <taxon>Coscinodiscophyceae</taxon>
        <taxon>Thalassiosirophycidae</taxon>
        <taxon>Thalassiosirales</taxon>
        <taxon>Thalassiosiraceae</taxon>
        <taxon>Thalassiosira</taxon>
    </lineage>
</organism>
<dbReference type="AlphaFoldDB" id="K0TRL8"/>
<accession>K0TRL8</accession>
<proteinExistence type="inferred from homology"/>
<evidence type="ECO:0000256" key="2">
    <source>
        <dbReference type="ARBA" id="ARBA00010464"/>
    </source>
</evidence>
<comment type="similarity">
    <text evidence="2">Belongs to the SPT4 family.</text>
</comment>
<comment type="caution">
    <text evidence="6">The sequence shown here is derived from an EMBL/GenBank/DDBJ whole genome shotgun (WGS) entry which is preliminary data.</text>
</comment>
<keyword evidence="4" id="KW-0539">Nucleus</keyword>
<dbReference type="GO" id="GO:0008270">
    <property type="term" value="F:zinc ion binding"/>
    <property type="evidence" value="ECO:0007669"/>
    <property type="project" value="InterPro"/>
</dbReference>
<dbReference type="Proteomes" id="UP000266841">
    <property type="component" value="Unassembled WGS sequence"/>
</dbReference>
<comment type="subcellular location">
    <subcellularLocation>
        <location evidence="1">Nucleus</location>
    </subcellularLocation>
</comment>
<feature type="domain" description="Spt4/RpoE2 zinc finger" evidence="5">
    <location>
        <begin position="34"/>
        <end position="110"/>
    </location>
</feature>